<gene>
    <name evidence="2" type="ORF">ECPE_LOCUS6289</name>
</gene>
<dbReference type="WBParaSite" id="ECPE_0000630201-mRNA-1">
    <property type="protein sequence ID" value="ECPE_0000630201-mRNA-1"/>
    <property type="gene ID" value="ECPE_0000630201"/>
</dbReference>
<dbReference type="Proteomes" id="UP000272942">
    <property type="component" value="Unassembled WGS sequence"/>
</dbReference>
<evidence type="ECO:0000313" key="4">
    <source>
        <dbReference type="WBParaSite" id="ECPE_0000630201-mRNA-1"/>
    </source>
</evidence>
<dbReference type="AlphaFoldDB" id="A0A183AH54"/>
<feature type="region of interest" description="Disordered" evidence="1">
    <location>
        <begin position="1"/>
        <end position="81"/>
    </location>
</feature>
<dbReference type="OrthoDB" id="5351233at2759"/>
<reference evidence="4" key="1">
    <citation type="submission" date="2016-06" db="UniProtKB">
        <authorList>
            <consortium name="WormBaseParasite"/>
        </authorList>
    </citation>
    <scope>IDENTIFICATION</scope>
</reference>
<organism evidence="4">
    <name type="scientific">Echinostoma caproni</name>
    <dbReference type="NCBI Taxonomy" id="27848"/>
    <lineage>
        <taxon>Eukaryota</taxon>
        <taxon>Metazoa</taxon>
        <taxon>Spiralia</taxon>
        <taxon>Lophotrochozoa</taxon>
        <taxon>Platyhelminthes</taxon>
        <taxon>Trematoda</taxon>
        <taxon>Digenea</taxon>
        <taxon>Plagiorchiida</taxon>
        <taxon>Echinostomata</taxon>
        <taxon>Echinostomatoidea</taxon>
        <taxon>Echinostomatidae</taxon>
        <taxon>Echinostoma</taxon>
    </lineage>
</organism>
<evidence type="ECO:0000313" key="2">
    <source>
        <dbReference type="EMBL" id="VDP77942.1"/>
    </source>
</evidence>
<reference evidence="2 3" key="2">
    <citation type="submission" date="2018-11" db="EMBL/GenBank/DDBJ databases">
        <authorList>
            <consortium name="Pathogen Informatics"/>
        </authorList>
    </citation>
    <scope>NUCLEOTIDE SEQUENCE [LARGE SCALE GENOMIC DNA]</scope>
    <source>
        <strain evidence="2 3">Egypt</strain>
    </source>
</reference>
<evidence type="ECO:0000256" key="1">
    <source>
        <dbReference type="SAM" id="MobiDB-lite"/>
    </source>
</evidence>
<accession>A0A183AH54</accession>
<sequence>MNLSNSVSAYTPIRACSSGPTLRTQNPPIPSSASTPSSSQPTTNQTSVTTGTVSISTTNPTPITTSSTPTTQSPGSGGALSRGSFTVVLPDRVVGNKTIRLPFQNWTELILRSEKKFMCMLCRRSVYSGRTEVVFHAVTRHLLASEIEQDLARYARLSDTLKRHVGQLFADGMRIRSGVHYKDAKRVEAALFRSIELHTAYSHVNEELRVSLPEFMRARSCPWSLSTREEWVWCVPDRRIEPLPGKTTVTGTGGVSDPNEEVQLVLGDRIHKLGISRASDTPIAAKPTVLKALAPSPVAISTAVTNMSSSQTSTVTNLTSAVSTVAVVTTPTANSNGTPIVSHSSVATAVDVVKSLVAVAGLLQPKSVTCVSTPIGPATATIPIGTPIFKIESADAMDQLVVRPG</sequence>
<name>A0A183AH54_9TREM</name>
<dbReference type="EMBL" id="UZAN01043283">
    <property type="protein sequence ID" value="VDP77942.1"/>
    <property type="molecule type" value="Genomic_DNA"/>
</dbReference>
<evidence type="ECO:0000313" key="3">
    <source>
        <dbReference type="Proteomes" id="UP000272942"/>
    </source>
</evidence>
<keyword evidence="3" id="KW-1185">Reference proteome</keyword>
<proteinExistence type="predicted"/>
<protein>
    <submittedName>
        <fullName evidence="4">C2H2-type domain-containing protein</fullName>
    </submittedName>
</protein>
<feature type="compositionally biased region" description="Low complexity" evidence="1">
    <location>
        <begin position="31"/>
        <end position="74"/>
    </location>
</feature>